<sequence>RRGTVSEGGDRAGATDVELGSGGEGEAADSDAGSGVLRSQSRHEEEERGRRQRRSQRWQSRQQQQRQQQDELPDEPMAPLSHLAEAINAVRPRVQVARFGHCSVAEAMRRELQARRERQLQKTRQLMDQLRNQPFEQLWPASSGAATATATAAAVGPASHGGATGPAVAVPPAEAASQLRRQRLQELGRRRRRWSGTAQEAEQQAQAASAVPAGASMSRAQVAGAKEEEEEKEQRSELAVSSATGNQSGDEGRGGCEERRHVRLDGGRESDGSSPGASPPEQLSTAGEQGGGTTSPPPQSSPEQPPPGAAAPDSPPRPAAATAAPPAAQSTAAEQEPCQSPRQERQPAMSTPSSHPAPAAPGNTAAITSSAVAPPAPTTAAAAAVAVAVSPQRPLPHYLAATRQTLSALEATLRDGVAAELQGQQPATAASDPRVTAAVMPSYALVQKRAPVTTFSPARTVAPSPRYSREPGPGHYDPQLADTALSRMARSPAPFFGGARRSVVVSSSHGGEAADGGSPTHAGASSAAAASAAAEVAWLYRDPAAALDYTKRRVPAAVILPAPSAMQRRQGELEGEGADEGTAVGLHQPTQELVLDVRFTLVEPRVRGTPIMRRPQPAPAAVVEDEYGQPLERLIADPWAIDLAIRRRRPAWGFPAVGHVDILPKSPVGRDLLDLRPVYDLVERRVAGAPDFSRAQERYAGEEERLRQLRRQPAAGDYEVELAWAYLCRRAPQVLMRLAAPRWPPPRPSEQDTDAAGAAASPHIGADPDPDADADPDMQRRQRGAALLELSAALDCIRPRPPAWTFAPIVRVVRRDGGGRRDRGAFGPLLSFDVRLSLVRRRLPGALPFGAGPPRVGLLDPRALAAVRHLAPGTYEVELAWRAAQPAPRATDFARGTGHVLDADEPPPPDDGGDLPYGARLVLDAAAAKDAVLARRSRGVGPRMAVALGREEAQALDPPGSYQYTLNLPLPDPDLDLPTRPRPRAVVLHDDAPGHQPPAPEPSAHEALRGPGAYSPEELAVAGHHPTAPAVDFGRAAGRDAGAEGNNEDALEGNRLVLSPHTALDYVRPRPPAAIMQPPHATADEVAAAANAEMPYFHAVYDTAAGVELQHPRPVGVPDFGAGAGRDLPMPWPAGIDPPEAPYNRTAAAMLGPDDVALCRLAGFRRAPGAPDFGVMQPRMPPTAVNMDGQRLDLDPDAVLDRLRHMPPRPADMTRAQGRADPLAAGGWLGGPDPDLTAWLDYRPRPDAVRRHLVAPLAVPLGRQIGRAQAQRADPWVGDDATGDLDAGVYNVRYRLVRRSAPAIDFSRAAAVDHTGLAPGALPSDPDAGNTLLLQPRQPEGWRPALHPGEPGKQPFGRGEGRWEQPGADPAYRLLAAVGDEGGALLLRHSADDLAALRRRATAANAPAAAWGWMTARRDAQVMQPDPSQPPPPPPRAPAVPRVGTLLVQRLPPRDAELEVIKANPPNDPRVVAIRRRDRVLQRMVDKIKAQRAAVADI</sequence>
<protein>
    <submittedName>
        <fullName evidence="3">Uncharacterized protein</fullName>
    </submittedName>
</protein>
<feature type="region of interest" description="Disordered" evidence="2">
    <location>
        <begin position="1028"/>
        <end position="1051"/>
    </location>
</feature>
<dbReference type="Pfam" id="PF07004">
    <property type="entry name" value="SHIPPO-rpt"/>
    <property type="match status" value="1"/>
</dbReference>
<feature type="compositionally biased region" description="Low complexity" evidence="2">
    <location>
        <begin position="198"/>
        <end position="216"/>
    </location>
</feature>
<gene>
    <name evidence="3" type="ORF">Agub_g1173</name>
</gene>
<evidence type="ECO:0000313" key="3">
    <source>
        <dbReference type="EMBL" id="GFR40593.1"/>
    </source>
</evidence>
<evidence type="ECO:0000256" key="1">
    <source>
        <dbReference type="ARBA" id="ARBA00022581"/>
    </source>
</evidence>
<feature type="compositionally biased region" description="Low complexity" evidence="2">
    <location>
        <begin position="165"/>
        <end position="179"/>
    </location>
</feature>
<feature type="region of interest" description="Disordered" evidence="2">
    <location>
        <begin position="156"/>
        <end position="386"/>
    </location>
</feature>
<keyword evidence="1" id="KW-0945">Host-virus interaction</keyword>
<proteinExistence type="predicted"/>
<feature type="region of interest" description="Disordered" evidence="2">
    <location>
        <begin position="989"/>
        <end position="1011"/>
    </location>
</feature>
<feature type="non-terminal residue" evidence="3">
    <location>
        <position position="1"/>
    </location>
</feature>
<dbReference type="PANTHER" id="PTHR13037">
    <property type="entry name" value="FORMIN"/>
    <property type="match status" value="1"/>
</dbReference>
<dbReference type="InterPro" id="IPR010736">
    <property type="entry name" value="SHIPPO-rpt"/>
</dbReference>
<organism evidence="3 4">
    <name type="scientific">Astrephomene gubernaculifera</name>
    <dbReference type="NCBI Taxonomy" id="47775"/>
    <lineage>
        <taxon>Eukaryota</taxon>
        <taxon>Viridiplantae</taxon>
        <taxon>Chlorophyta</taxon>
        <taxon>core chlorophytes</taxon>
        <taxon>Chlorophyceae</taxon>
        <taxon>CS clade</taxon>
        <taxon>Chlamydomonadales</taxon>
        <taxon>Astrephomenaceae</taxon>
        <taxon>Astrephomene</taxon>
    </lineage>
</organism>
<feature type="compositionally biased region" description="Low complexity" evidence="2">
    <location>
        <begin position="319"/>
        <end position="337"/>
    </location>
</feature>
<feature type="compositionally biased region" description="Low complexity" evidence="2">
    <location>
        <begin position="30"/>
        <end position="39"/>
    </location>
</feature>
<reference evidence="3 4" key="1">
    <citation type="journal article" date="2021" name="Sci. Rep.">
        <title>Genome sequencing of the multicellular alga Astrephomene provides insights into convergent evolution of germ-soma differentiation.</title>
        <authorList>
            <person name="Yamashita S."/>
            <person name="Yamamoto K."/>
            <person name="Matsuzaki R."/>
            <person name="Suzuki S."/>
            <person name="Yamaguchi H."/>
            <person name="Hirooka S."/>
            <person name="Minakuchi Y."/>
            <person name="Miyagishima S."/>
            <person name="Kawachi M."/>
            <person name="Toyoda A."/>
            <person name="Nozaki H."/>
        </authorList>
    </citation>
    <scope>NUCLEOTIDE SEQUENCE [LARGE SCALE GENOMIC DNA]</scope>
    <source>
        <strain evidence="3 4">NIES-4017</strain>
    </source>
</reference>
<feature type="region of interest" description="Disordered" evidence="2">
    <location>
        <begin position="1339"/>
        <end position="1367"/>
    </location>
</feature>
<dbReference type="PANTHER" id="PTHR13037:SF24">
    <property type="entry name" value="POLYCOMB PROTEIN PCL-RELATED"/>
    <property type="match status" value="1"/>
</dbReference>
<feature type="region of interest" description="Disordered" evidence="2">
    <location>
        <begin position="740"/>
        <end position="778"/>
    </location>
</feature>
<feature type="compositionally biased region" description="Basic and acidic residues" evidence="2">
    <location>
        <begin position="250"/>
        <end position="271"/>
    </location>
</feature>
<accession>A0AAD3HH98</accession>
<dbReference type="EMBL" id="BMAR01000001">
    <property type="protein sequence ID" value="GFR40593.1"/>
    <property type="molecule type" value="Genomic_DNA"/>
</dbReference>
<feature type="compositionally biased region" description="Pro residues" evidence="2">
    <location>
        <begin position="295"/>
        <end position="318"/>
    </location>
</feature>
<evidence type="ECO:0000313" key="4">
    <source>
        <dbReference type="Proteomes" id="UP001054857"/>
    </source>
</evidence>
<keyword evidence="4" id="KW-1185">Reference proteome</keyword>
<name>A0AAD3HH98_9CHLO</name>
<feature type="compositionally biased region" description="Polar residues" evidence="2">
    <location>
        <begin position="272"/>
        <end position="286"/>
    </location>
</feature>
<feature type="compositionally biased region" description="Polar residues" evidence="2">
    <location>
        <begin position="239"/>
        <end position="249"/>
    </location>
</feature>
<feature type="compositionally biased region" description="Low complexity" evidence="2">
    <location>
        <begin position="347"/>
        <end position="386"/>
    </location>
</feature>
<comment type="caution">
    <text evidence="3">The sequence shown here is derived from an EMBL/GenBank/DDBJ whole genome shotgun (WGS) entry which is preliminary data.</text>
</comment>
<feature type="region of interest" description="Disordered" evidence="2">
    <location>
        <begin position="1"/>
        <end position="79"/>
    </location>
</feature>
<dbReference type="Proteomes" id="UP001054857">
    <property type="component" value="Unassembled WGS sequence"/>
</dbReference>
<feature type="compositionally biased region" description="Low complexity" evidence="2">
    <location>
        <begin position="57"/>
        <end position="67"/>
    </location>
</feature>
<evidence type="ECO:0000256" key="2">
    <source>
        <dbReference type="SAM" id="MobiDB-lite"/>
    </source>
</evidence>